<dbReference type="InterPro" id="IPR050316">
    <property type="entry name" value="Tyrosinase/Hemocyanin"/>
</dbReference>
<keyword evidence="4" id="KW-0479">Metal-binding</keyword>
<reference evidence="14 15" key="1">
    <citation type="journal article" date="2016" name="Mol. Biol. Evol.">
        <title>Comparative Genomics of Early-Diverging Mushroom-Forming Fungi Provides Insights into the Origins of Lignocellulose Decay Capabilities.</title>
        <authorList>
            <person name="Nagy L.G."/>
            <person name="Riley R."/>
            <person name="Tritt A."/>
            <person name="Adam C."/>
            <person name="Daum C."/>
            <person name="Floudas D."/>
            <person name="Sun H."/>
            <person name="Yadav J.S."/>
            <person name="Pangilinan J."/>
            <person name="Larsson K.H."/>
            <person name="Matsuura K."/>
            <person name="Barry K."/>
            <person name="Labutti K."/>
            <person name="Kuo R."/>
            <person name="Ohm R.A."/>
            <person name="Bhattacharya S.S."/>
            <person name="Shirouzu T."/>
            <person name="Yoshinaga Y."/>
            <person name="Martin F.M."/>
            <person name="Grigoriev I.V."/>
            <person name="Hibbett D.S."/>
        </authorList>
    </citation>
    <scope>NUCLEOTIDE SEQUENCE [LARGE SCALE GENOMIC DNA]</scope>
    <source>
        <strain evidence="14 15">CBS 109695</strain>
    </source>
</reference>
<dbReference type="Proteomes" id="UP000076532">
    <property type="component" value="Unassembled WGS sequence"/>
</dbReference>
<dbReference type="GO" id="GO:0004503">
    <property type="term" value="F:tyrosinase activity"/>
    <property type="evidence" value="ECO:0007669"/>
    <property type="project" value="UniProtKB-EC"/>
</dbReference>
<comment type="similarity">
    <text evidence="2">Belongs to the tyrosinase family.</text>
</comment>
<evidence type="ECO:0000256" key="3">
    <source>
        <dbReference type="ARBA" id="ARBA00011906"/>
    </source>
</evidence>
<evidence type="ECO:0000256" key="8">
    <source>
        <dbReference type="ARBA" id="ARBA00023101"/>
    </source>
</evidence>
<evidence type="ECO:0000256" key="11">
    <source>
        <dbReference type="SAM" id="MobiDB-lite"/>
    </source>
</evidence>
<keyword evidence="8" id="KW-0470">Melanin biosynthesis</keyword>
<evidence type="ECO:0000256" key="10">
    <source>
        <dbReference type="ARBA" id="ARBA00048881"/>
    </source>
</evidence>
<evidence type="ECO:0000313" key="15">
    <source>
        <dbReference type="Proteomes" id="UP000076532"/>
    </source>
</evidence>
<keyword evidence="5" id="KW-0560">Oxidoreductase</keyword>
<sequence length="681" mass="75505">MAPAPTYPITGIQDGLPDVEIPGRIPLRVEVDDFYTLEEYAVQRNLFLLAMAKYEAMDPKEKLSYFQVAGIHGLPHQTWDDPNHPDPAKNGGYCPHNLITFPTWHRPYMLLFEASTLQRVYEIMVNEVIPTFGASQHEQLKAEARKWRLPYWDWAAKKQRPGEKEPVYDAALILKDSDVKVTTSTGETTIPNPLYQFTAPGAMENWGIEPIQYTPGRKGVPPKYIDFQKCTATSKVPPGPNVNGDAVNASWIGGKQNFDAVTDNIRKAGWYQEGGAAHSLGEAVNRLLSPEYITSYRQFATARYEPEQNPRDALSWEGIHNNMHGWMGGDYGHLGHVPVAAFDPIFWMHHANIDRIFSIYQALYASNEEKSWWVSDKTPYTDANGKEQTLVTTPETPLTPFHTDDKGTIYNSIGVRNVAKLGYTYPELQRWNYPAGAGGDTEYIASIVARVHDLYAPPAKLVAARADYIVNVVYERFALGGVPFTVQIFLHDKLVGSVYSFSGTPKSMGGIDGCENCHRQEQAKILSSGQVTLTGALLASIEDVNLALTTLDKKDVGPYLKEHLRWRVLITGGAEIPLEEIPSLTVSLAFGGCKVAEITEHDNTLPMPIKGGMSQVRTGDSSERSKAGRTYEPVAGGVSYGEIFTDAKGFVYDTISITPDSGEASIRVALVGYREYEDLSL</sequence>
<dbReference type="InterPro" id="IPR041640">
    <property type="entry name" value="Tyrosinase_C"/>
</dbReference>
<comment type="catalytic activity">
    <reaction evidence="10">
        <text>L-tyrosine + O2 = L-dopaquinone + H2O</text>
        <dbReference type="Rhea" id="RHEA:18117"/>
        <dbReference type="ChEBI" id="CHEBI:15377"/>
        <dbReference type="ChEBI" id="CHEBI:15379"/>
        <dbReference type="ChEBI" id="CHEBI:57924"/>
        <dbReference type="ChEBI" id="CHEBI:58315"/>
        <dbReference type="EC" id="1.14.18.1"/>
    </reaction>
</comment>
<evidence type="ECO:0000256" key="5">
    <source>
        <dbReference type="ARBA" id="ARBA00023002"/>
    </source>
</evidence>
<dbReference type="PRINTS" id="PR00092">
    <property type="entry name" value="TYROSINASE"/>
</dbReference>
<dbReference type="Gene3D" id="1.10.1280.10">
    <property type="entry name" value="Di-copper center containing domain from catechol oxidase"/>
    <property type="match status" value="1"/>
</dbReference>
<name>A0A166E746_9AGAM</name>
<evidence type="ECO:0000256" key="4">
    <source>
        <dbReference type="ARBA" id="ARBA00022723"/>
    </source>
</evidence>
<dbReference type="Gene3D" id="2.60.310.20">
    <property type="match status" value="1"/>
</dbReference>
<protein>
    <recommendedName>
        <fullName evidence="3">tyrosinase</fullName>
        <ecNumber evidence="3">1.14.18.1</ecNumber>
    </recommendedName>
</protein>
<dbReference type="STRING" id="436010.A0A166E746"/>
<keyword evidence="6" id="KW-0186">Copper</keyword>
<dbReference type="OrthoDB" id="6132182at2759"/>
<dbReference type="PANTHER" id="PTHR11474:SF76">
    <property type="entry name" value="SHKT DOMAIN-CONTAINING PROTEIN"/>
    <property type="match status" value="1"/>
</dbReference>
<evidence type="ECO:0000256" key="7">
    <source>
        <dbReference type="ARBA" id="ARBA00023033"/>
    </source>
</evidence>
<dbReference type="InterPro" id="IPR008922">
    <property type="entry name" value="Di-copper_centre_dom_sf"/>
</dbReference>
<dbReference type="GO" id="GO:0042438">
    <property type="term" value="P:melanin biosynthetic process"/>
    <property type="evidence" value="ECO:0007669"/>
    <property type="project" value="UniProtKB-KW"/>
</dbReference>
<gene>
    <name evidence="14" type="ORF">FIBSPDRAFT_795441</name>
</gene>
<dbReference type="EMBL" id="KV417604">
    <property type="protein sequence ID" value="KZP15462.1"/>
    <property type="molecule type" value="Genomic_DNA"/>
</dbReference>
<evidence type="ECO:0000256" key="2">
    <source>
        <dbReference type="ARBA" id="ARBA00009928"/>
    </source>
</evidence>
<dbReference type="EC" id="1.14.18.1" evidence="3"/>
<evidence type="ECO:0000256" key="9">
    <source>
        <dbReference type="ARBA" id="ARBA00048233"/>
    </source>
</evidence>
<keyword evidence="7" id="KW-0503">Monooxygenase</keyword>
<dbReference type="Pfam" id="PF00264">
    <property type="entry name" value="Tyrosinase"/>
    <property type="match status" value="1"/>
</dbReference>
<evidence type="ECO:0000259" key="13">
    <source>
        <dbReference type="PROSITE" id="PS00498"/>
    </source>
</evidence>
<comment type="cofactor">
    <cofactor evidence="1">
        <name>Cu(2+)</name>
        <dbReference type="ChEBI" id="CHEBI:29036"/>
    </cofactor>
</comment>
<dbReference type="PROSITE" id="PS00498">
    <property type="entry name" value="TYROSINASE_2"/>
    <property type="match status" value="1"/>
</dbReference>
<dbReference type="GO" id="GO:0046872">
    <property type="term" value="F:metal ion binding"/>
    <property type="evidence" value="ECO:0007669"/>
    <property type="project" value="UniProtKB-KW"/>
</dbReference>
<proteinExistence type="inferred from homology"/>
<evidence type="ECO:0000259" key="12">
    <source>
        <dbReference type="PROSITE" id="PS00497"/>
    </source>
</evidence>
<keyword evidence="15" id="KW-1185">Reference proteome</keyword>
<dbReference type="Pfam" id="PF18132">
    <property type="entry name" value="Tyrosinase_C"/>
    <property type="match status" value="1"/>
</dbReference>
<dbReference type="AlphaFoldDB" id="A0A166E746"/>
<feature type="domain" description="Tyrosinase copper-binding" evidence="12">
    <location>
        <begin position="96"/>
        <end position="113"/>
    </location>
</feature>
<organism evidence="14 15">
    <name type="scientific">Athelia psychrophila</name>
    <dbReference type="NCBI Taxonomy" id="1759441"/>
    <lineage>
        <taxon>Eukaryota</taxon>
        <taxon>Fungi</taxon>
        <taxon>Dikarya</taxon>
        <taxon>Basidiomycota</taxon>
        <taxon>Agaricomycotina</taxon>
        <taxon>Agaricomycetes</taxon>
        <taxon>Agaricomycetidae</taxon>
        <taxon>Atheliales</taxon>
        <taxon>Atheliaceae</taxon>
        <taxon>Athelia</taxon>
    </lineage>
</organism>
<evidence type="ECO:0000256" key="1">
    <source>
        <dbReference type="ARBA" id="ARBA00001973"/>
    </source>
</evidence>
<dbReference type="PROSITE" id="PS00497">
    <property type="entry name" value="TYROSINASE_1"/>
    <property type="match status" value="1"/>
</dbReference>
<evidence type="ECO:0000313" key="14">
    <source>
        <dbReference type="EMBL" id="KZP15462.1"/>
    </source>
</evidence>
<evidence type="ECO:0000256" key="6">
    <source>
        <dbReference type="ARBA" id="ARBA00023008"/>
    </source>
</evidence>
<accession>A0A166E746</accession>
<dbReference type="PANTHER" id="PTHR11474">
    <property type="entry name" value="TYROSINASE FAMILY MEMBER"/>
    <property type="match status" value="1"/>
</dbReference>
<dbReference type="InterPro" id="IPR002227">
    <property type="entry name" value="Tyrosinase_Cu-bd"/>
</dbReference>
<comment type="catalytic activity">
    <reaction evidence="9">
        <text>2 L-dopa + O2 = 2 L-dopaquinone + 2 H2O</text>
        <dbReference type="Rhea" id="RHEA:34287"/>
        <dbReference type="ChEBI" id="CHEBI:15377"/>
        <dbReference type="ChEBI" id="CHEBI:15379"/>
        <dbReference type="ChEBI" id="CHEBI:57504"/>
        <dbReference type="ChEBI" id="CHEBI:57924"/>
        <dbReference type="EC" id="1.14.18.1"/>
    </reaction>
</comment>
<feature type="domain" description="Tyrosinase copper-binding" evidence="13">
    <location>
        <begin position="343"/>
        <end position="354"/>
    </location>
</feature>
<feature type="region of interest" description="Disordered" evidence="11">
    <location>
        <begin position="606"/>
        <end position="629"/>
    </location>
</feature>
<dbReference type="SUPFAM" id="SSF48056">
    <property type="entry name" value="Di-copper centre-containing domain"/>
    <property type="match status" value="1"/>
</dbReference>